<evidence type="ECO:0000313" key="2">
    <source>
        <dbReference type="Proteomes" id="UP000887159"/>
    </source>
</evidence>
<evidence type="ECO:0000313" key="1">
    <source>
        <dbReference type="EMBL" id="GFY12058.1"/>
    </source>
</evidence>
<gene>
    <name evidence="1" type="ORF">TNCV_4975581</name>
</gene>
<reference evidence="1" key="1">
    <citation type="submission" date="2020-08" db="EMBL/GenBank/DDBJ databases">
        <title>Multicomponent nature underlies the extraordinary mechanical properties of spider dragline silk.</title>
        <authorList>
            <person name="Kono N."/>
            <person name="Nakamura H."/>
            <person name="Mori M."/>
            <person name="Yoshida Y."/>
            <person name="Ohtoshi R."/>
            <person name="Malay A.D."/>
            <person name="Moran D.A.P."/>
            <person name="Tomita M."/>
            <person name="Numata K."/>
            <person name="Arakawa K."/>
        </authorList>
    </citation>
    <scope>NUCLEOTIDE SEQUENCE</scope>
</reference>
<dbReference type="AlphaFoldDB" id="A0A8X6SIH5"/>
<organism evidence="1 2">
    <name type="scientific">Trichonephila clavipes</name>
    <name type="common">Golden silk orbweaver</name>
    <name type="synonym">Nephila clavipes</name>
    <dbReference type="NCBI Taxonomy" id="2585209"/>
    <lineage>
        <taxon>Eukaryota</taxon>
        <taxon>Metazoa</taxon>
        <taxon>Ecdysozoa</taxon>
        <taxon>Arthropoda</taxon>
        <taxon>Chelicerata</taxon>
        <taxon>Arachnida</taxon>
        <taxon>Araneae</taxon>
        <taxon>Araneomorphae</taxon>
        <taxon>Entelegynae</taxon>
        <taxon>Araneoidea</taxon>
        <taxon>Nephilidae</taxon>
        <taxon>Trichonephila</taxon>
    </lineage>
</organism>
<dbReference type="Proteomes" id="UP000887159">
    <property type="component" value="Unassembled WGS sequence"/>
</dbReference>
<proteinExistence type="predicted"/>
<name>A0A8X6SIH5_TRICX</name>
<protein>
    <submittedName>
        <fullName evidence="1">Uncharacterized protein</fullName>
    </submittedName>
</protein>
<keyword evidence="2" id="KW-1185">Reference proteome</keyword>
<sequence length="180" mass="20281">MAVYVFERGGAQGGGAIGRDFILMNGYISLIRSTNFWRVSRFVRFMSRLGQADLIPIDHAWDALGRETATHNSPPRSENRIAEQVRLYATGTHKYPYLQNKIKSNVISVCILRKTGQLATRDDRCPYIDLGLPHMPSFLIQSKGDCWWSRLARLVIGGVYICVKAQGFKKSKDVPALTPH</sequence>
<comment type="caution">
    <text evidence="1">The sequence shown here is derived from an EMBL/GenBank/DDBJ whole genome shotgun (WGS) entry which is preliminary data.</text>
</comment>
<accession>A0A8X6SIH5</accession>
<dbReference type="EMBL" id="BMAU01021309">
    <property type="protein sequence ID" value="GFY12058.1"/>
    <property type="molecule type" value="Genomic_DNA"/>
</dbReference>